<dbReference type="EMBL" id="CP002160">
    <property type="protein sequence ID" value="ADL50339.1"/>
    <property type="molecule type" value="Genomic_DNA"/>
</dbReference>
<dbReference type="eggNOG" id="ENOG5032629">
    <property type="taxonomic scope" value="Bacteria"/>
</dbReference>
<accession>D9SR51</accession>
<gene>
    <name evidence="1" type="ordered locus">Clocel_0567</name>
</gene>
<protein>
    <submittedName>
        <fullName evidence="1">Uncharacterized protein</fullName>
    </submittedName>
</protein>
<evidence type="ECO:0000313" key="2">
    <source>
        <dbReference type="Proteomes" id="UP000002730"/>
    </source>
</evidence>
<dbReference type="AlphaFoldDB" id="D9SR51"/>
<dbReference type="HOGENOM" id="CLU_1666322_0_0_9"/>
<organism evidence="1 2">
    <name type="scientific">Clostridium cellulovorans (strain ATCC 35296 / DSM 3052 / OCM 3 / 743B)</name>
    <dbReference type="NCBI Taxonomy" id="573061"/>
    <lineage>
        <taxon>Bacteria</taxon>
        <taxon>Bacillati</taxon>
        <taxon>Bacillota</taxon>
        <taxon>Clostridia</taxon>
        <taxon>Eubacteriales</taxon>
        <taxon>Clostridiaceae</taxon>
        <taxon>Clostridium</taxon>
    </lineage>
</organism>
<dbReference type="Proteomes" id="UP000002730">
    <property type="component" value="Chromosome"/>
</dbReference>
<proteinExistence type="predicted"/>
<dbReference type="RefSeq" id="WP_010074883.1">
    <property type="nucleotide sequence ID" value="NC_014393.1"/>
</dbReference>
<reference evidence="1 2" key="1">
    <citation type="submission" date="2010-08" db="EMBL/GenBank/DDBJ databases">
        <title>Complete sequence of Clostridium cellulovorans 743B.</title>
        <authorList>
            <consortium name="US DOE Joint Genome Institute"/>
            <person name="Lucas S."/>
            <person name="Copeland A."/>
            <person name="Lapidus A."/>
            <person name="Cheng J.-F."/>
            <person name="Bruce D."/>
            <person name="Goodwin L."/>
            <person name="Pitluck S."/>
            <person name="Chertkov O."/>
            <person name="Detter J.C."/>
            <person name="Han C."/>
            <person name="Tapia R."/>
            <person name="Land M."/>
            <person name="Hauser L."/>
            <person name="Chang Y.-J."/>
            <person name="Jeffries C."/>
            <person name="Kyrpides N."/>
            <person name="Ivanova N."/>
            <person name="Mikhailova N."/>
            <person name="Hemme C.L."/>
            <person name="Woyke T."/>
        </authorList>
    </citation>
    <scope>NUCLEOTIDE SEQUENCE [LARGE SCALE GENOMIC DNA]</scope>
    <source>
        <strain evidence="2">ATCC 35296 / DSM 3052 / OCM 3 / 743B</strain>
    </source>
</reference>
<sequence>MKYTIRKLFEVIDEVKDENEFFYELDGGDEGADYFIELITNFSPREKEIIKSECHGQCLNNLSLGEQEVDVDGFLVFERMAHEEDYRILRVNSIDEVEKIIFGKAGITNMFTADIVVLENGKRKKYSIKDKKGNIINFEDFYRKDYKDLDDEYFLQWISR</sequence>
<name>D9SR51_CLOC7</name>
<evidence type="ECO:0000313" key="1">
    <source>
        <dbReference type="EMBL" id="ADL50339.1"/>
    </source>
</evidence>
<dbReference type="KEGG" id="ccb:Clocel_0567"/>
<dbReference type="OrthoDB" id="9869685at2"/>
<keyword evidence="2" id="KW-1185">Reference proteome</keyword>